<keyword evidence="2 4" id="KW-0472">Membrane</keyword>
<dbReference type="InterPro" id="IPR006664">
    <property type="entry name" value="OMP_bac"/>
</dbReference>
<dbReference type="AlphaFoldDB" id="A0A2M9XIL3"/>
<dbReference type="Proteomes" id="UP000232196">
    <property type="component" value="Unassembled WGS sequence"/>
</dbReference>
<evidence type="ECO:0000259" key="6">
    <source>
        <dbReference type="PROSITE" id="PS51123"/>
    </source>
</evidence>
<dbReference type="CDD" id="cd07185">
    <property type="entry name" value="OmpA_C-like"/>
    <property type="match status" value="1"/>
</dbReference>
<dbReference type="Gene3D" id="3.30.1330.60">
    <property type="entry name" value="OmpA-like domain"/>
    <property type="match status" value="1"/>
</dbReference>
<dbReference type="InterPro" id="IPR011659">
    <property type="entry name" value="WD40"/>
</dbReference>
<evidence type="ECO:0000256" key="2">
    <source>
        <dbReference type="ARBA" id="ARBA00023136"/>
    </source>
</evidence>
<gene>
    <name evidence="7" type="ORF">CH357_02695</name>
</gene>
<dbReference type="EMBL" id="NPDN01000001">
    <property type="protein sequence ID" value="PJZ27474.1"/>
    <property type="molecule type" value="Genomic_DNA"/>
</dbReference>
<dbReference type="GO" id="GO:0009279">
    <property type="term" value="C:cell outer membrane"/>
    <property type="evidence" value="ECO:0007669"/>
    <property type="project" value="UniProtKB-SubCell"/>
</dbReference>
<organism evidence="7 8">
    <name type="scientific">Leptospira hartskeerlii</name>
    <dbReference type="NCBI Taxonomy" id="2023177"/>
    <lineage>
        <taxon>Bacteria</taxon>
        <taxon>Pseudomonadati</taxon>
        <taxon>Spirochaetota</taxon>
        <taxon>Spirochaetia</taxon>
        <taxon>Leptospirales</taxon>
        <taxon>Leptospiraceae</taxon>
        <taxon>Leptospira</taxon>
    </lineage>
</organism>
<dbReference type="InterPro" id="IPR050330">
    <property type="entry name" value="Bact_OuterMem_StrucFunc"/>
</dbReference>
<dbReference type="InterPro" id="IPR006665">
    <property type="entry name" value="OmpA-like"/>
</dbReference>
<dbReference type="InterPro" id="IPR008969">
    <property type="entry name" value="CarboxyPept-like_regulatory"/>
</dbReference>
<dbReference type="SUPFAM" id="SSF69322">
    <property type="entry name" value="Tricorn protease domain 2"/>
    <property type="match status" value="1"/>
</dbReference>
<evidence type="ECO:0000313" key="8">
    <source>
        <dbReference type="Proteomes" id="UP000232196"/>
    </source>
</evidence>
<evidence type="ECO:0000256" key="4">
    <source>
        <dbReference type="PROSITE-ProRule" id="PRU00473"/>
    </source>
</evidence>
<comment type="caution">
    <text evidence="7">The sequence shown here is derived from an EMBL/GenBank/DDBJ whole genome shotgun (WGS) entry which is preliminary data.</text>
</comment>
<feature type="region of interest" description="Disordered" evidence="5">
    <location>
        <begin position="584"/>
        <end position="605"/>
    </location>
</feature>
<dbReference type="PANTHER" id="PTHR30329:SF21">
    <property type="entry name" value="LIPOPROTEIN YIAD-RELATED"/>
    <property type="match status" value="1"/>
</dbReference>
<dbReference type="InterPro" id="IPR036737">
    <property type="entry name" value="OmpA-like_sf"/>
</dbReference>
<evidence type="ECO:0000256" key="1">
    <source>
        <dbReference type="ARBA" id="ARBA00004442"/>
    </source>
</evidence>
<evidence type="ECO:0000256" key="3">
    <source>
        <dbReference type="ARBA" id="ARBA00023237"/>
    </source>
</evidence>
<keyword evidence="3" id="KW-0998">Cell outer membrane</keyword>
<reference evidence="7 8" key="1">
    <citation type="submission" date="2017-07" db="EMBL/GenBank/DDBJ databases">
        <title>Leptospira spp. isolated from tropical soils.</title>
        <authorList>
            <person name="Thibeaux R."/>
            <person name="Iraola G."/>
            <person name="Ferres I."/>
            <person name="Bierque E."/>
            <person name="Girault D."/>
            <person name="Soupe-Gilbert M.-E."/>
            <person name="Picardeau M."/>
            <person name="Goarant C."/>
        </authorList>
    </citation>
    <scope>NUCLEOTIDE SEQUENCE [LARGE SCALE GENOMIC DNA]</scope>
    <source>
        <strain evidence="7 8">MCA1-C-A1</strain>
    </source>
</reference>
<sequence>MNRLLSILLTSIFLLFSSDLLAEERIVEGKLLQFGRMLGTGNEFIQVLSNDLSPELSRLHNQTIRILCQMRGENCDPIRYEPYPFSESKGLADWTLKRIPNYVNRGYFAFNPTVTPDGQSIFWTVYSSKGKSGTQRIWFAEKDDKGFWRDGKEMSAPLNNDLNSAVIAVLPSNNELFVFGSFGDDEATHKIQVEFQEKKEELRRNTRDEMEFRLKEEQLAYEYLRKLNQLQNKATVPLYKSYKEKGSWSYPKAINFPDFANIYLKNNTSVFGGSTLSSSGRILIYSVQQPDSYGKLDLYVSIQKSDGSFAIGKNLGEVVNTSSEETAPFLAGDDRTLYFCSDGHKGLSVYVTKRIGEGWDNWTKPVEVSANLKGVNFFSIPVNSDWAYVSKEGQLYMAYLPRDFRPNPVVVINGKVLDEEGNPLSAEIHYESLTRLEKRGSAKSDSKTGSFSLVLPYGEKYGFYAEKPGHLSVSRNIDLTESKQEDAKLDVEFRLPALAVGRQILLNNLFFETNRFEISKDSEPELDRLANFLKSNPKLKISVEGHTDNVGKRERNLELSENRAKAVADYLISRHGIDNARVRTQGFGDSQPISSNDNASDRQKNRRVVLQIVD</sequence>
<dbReference type="RefSeq" id="WP_100705208.1">
    <property type="nucleotide sequence ID" value="NZ_NPDL01000010.1"/>
</dbReference>
<dbReference type="OrthoDB" id="345640at2"/>
<keyword evidence="8" id="KW-1185">Reference proteome</keyword>
<evidence type="ECO:0000313" key="7">
    <source>
        <dbReference type="EMBL" id="PJZ27474.1"/>
    </source>
</evidence>
<dbReference type="PANTHER" id="PTHR30329">
    <property type="entry name" value="STATOR ELEMENT OF FLAGELLAR MOTOR COMPLEX"/>
    <property type="match status" value="1"/>
</dbReference>
<name>A0A2M9XIL3_9LEPT</name>
<dbReference type="PROSITE" id="PS51123">
    <property type="entry name" value="OMPA_2"/>
    <property type="match status" value="1"/>
</dbReference>
<accession>A0A2M9XIL3</accession>
<comment type="subcellular location">
    <subcellularLocation>
        <location evidence="1">Cell outer membrane</location>
    </subcellularLocation>
</comment>
<dbReference type="SUPFAM" id="SSF103088">
    <property type="entry name" value="OmpA-like"/>
    <property type="match status" value="1"/>
</dbReference>
<protein>
    <recommendedName>
        <fullName evidence="6">OmpA-like domain-containing protein</fullName>
    </recommendedName>
</protein>
<proteinExistence type="predicted"/>
<feature type="compositionally biased region" description="Polar residues" evidence="5">
    <location>
        <begin position="587"/>
        <end position="598"/>
    </location>
</feature>
<dbReference type="SUPFAM" id="SSF49464">
    <property type="entry name" value="Carboxypeptidase regulatory domain-like"/>
    <property type="match status" value="1"/>
</dbReference>
<dbReference type="Pfam" id="PF07676">
    <property type="entry name" value="PD40"/>
    <property type="match status" value="3"/>
</dbReference>
<dbReference type="Pfam" id="PF00691">
    <property type="entry name" value="OmpA"/>
    <property type="match status" value="1"/>
</dbReference>
<dbReference type="Gene3D" id="2.60.40.1120">
    <property type="entry name" value="Carboxypeptidase-like, regulatory domain"/>
    <property type="match status" value="1"/>
</dbReference>
<dbReference type="PRINTS" id="PR01021">
    <property type="entry name" value="OMPADOMAIN"/>
</dbReference>
<evidence type="ECO:0000256" key="5">
    <source>
        <dbReference type="SAM" id="MobiDB-lite"/>
    </source>
</evidence>
<feature type="domain" description="OmpA-like" evidence="6">
    <location>
        <begin position="500"/>
        <end position="614"/>
    </location>
</feature>